<name>A0A6A4PZS5_LUPAL</name>
<keyword evidence="1" id="KW-0067">ATP-binding</keyword>
<dbReference type="OrthoDB" id="547098at2759"/>
<proteinExistence type="predicted"/>
<sequence length="215" mass="23612">MVKRGGGEGFMAIDTIEGSSLHNGQSGHFYLAVDRLQFKMQTMVDLLDLVGRRQCFPIVVCCSTRDDLDSLSSSLSPLPFISYSALYSDLAEDERAFILDKFRQVATLWNQISHTGAGNEDEVGKDDDRSHVIIVTDTCLPLLASGEPPINGHLLINYDLPAKKETYGRRTATCLTADGIVINMVVGGEVVTLKSIEESSGIIMQEMPMRILDIL</sequence>
<dbReference type="Gene3D" id="3.40.50.300">
    <property type="entry name" value="P-loop containing nucleotide triphosphate hydrolases"/>
    <property type="match status" value="1"/>
</dbReference>
<keyword evidence="1" id="KW-0378">Hydrolase</keyword>
<gene>
    <name evidence="1" type="ORF">Lalb_Chr09g0323151</name>
</gene>
<reference evidence="2" key="1">
    <citation type="journal article" date="2020" name="Nat. Commun.">
        <title>Genome sequence of the cluster root forming white lupin.</title>
        <authorList>
            <person name="Hufnagel B."/>
            <person name="Marques A."/>
            <person name="Soriano A."/>
            <person name="Marques L."/>
            <person name="Divol F."/>
            <person name="Doumas P."/>
            <person name="Sallet E."/>
            <person name="Mancinotti D."/>
            <person name="Carrere S."/>
            <person name="Marande W."/>
            <person name="Arribat S."/>
            <person name="Keller J."/>
            <person name="Huneau C."/>
            <person name="Blein T."/>
            <person name="Aime D."/>
            <person name="Laguerre M."/>
            <person name="Taylor J."/>
            <person name="Schubert V."/>
            <person name="Nelson M."/>
            <person name="Geu-Flores F."/>
            <person name="Crespi M."/>
            <person name="Gallardo-Guerrero K."/>
            <person name="Delaux P.-M."/>
            <person name="Salse J."/>
            <person name="Berges H."/>
            <person name="Guyot R."/>
            <person name="Gouzy J."/>
            <person name="Peret B."/>
        </authorList>
    </citation>
    <scope>NUCLEOTIDE SEQUENCE [LARGE SCALE GENOMIC DNA]</scope>
    <source>
        <strain evidence="2">cv. Amiga</strain>
    </source>
</reference>
<keyword evidence="1" id="KW-0547">Nucleotide-binding</keyword>
<dbReference type="InterPro" id="IPR027417">
    <property type="entry name" value="P-loop_NTPase"/>
</dbReference>
<dbReference type="GO" id="GO:0004386">
    <property type="term" value="F:helicase activity"/>
    <property type="evidence" value="ECO:0007669"/>
    <property type="project" value="UniProtKB-KW"/>
</dbReference>
<dbReference type="EMBL" id="WOCE01000009">
    <property type="protein sequence ID" value="KAE9606774.1"/>
    <property type="molecule type" value="Genomic_DNA"/>
</dbReference>
<keyword evidence="2" id="KW-1185">Reference proteome</keyword>
<dbReference type="Proteomes" id="UP000447434">
    <property type="component" value="Chromosome 9"/>
</dbReference>
<evidence type="ECO:0000313" key="2">
    <source>
        <dbReference type="Proteomes" id="UP000447434"/>
    </source>
</evidence>
<organism evidence="1 2">
    <name type="scientific">Lupinus albus</name>
    <name type="common">White lupine</name>
    <name type="synonym">Lupinus termis</name>
    <dbReference type="NCBI Taxonomy" id="3870"/>
    <lineage>
        <taxon>Eukaryota</taxon>
        <taxon>Viridiplantae</taxon>
        <taxon>Streptophyta</taxon>
        <taxon>Embryophyta</taxon>
        <taxon>Tracheophyta</taxon>
        <taxon>Spermatophyta</taxon>
        <taxon>Magnoliopsida</taxon>
        <taxon>eudicotyledons</taxon>
        <taxon>Gunneridae</taxon>
        <taxon>Pentapetalae</taxon>
        <taxon>rosids</taxon>
        <taxon>fabids</taxon>
        <taxon>Fabales</taxon>
        <taxon>Fabaceae</taxon>
        <taxon>Papilionoideae</taxon>
        <taxon>50 kb inversion clade</taxon>
        <taxon>genistoids sensu lato</taxon>
        <taxon>core genistoids</taxon>
        <taxon>Genisteae</taxon>
        <taxon>Lupinus</taxon>
    </lineage>
</organism>
<dbReference type="SUPFAM" id="SSF52540">
    <property type="entry name" value="P-loop containing nucleoside triphosphate hydrolases"/>
    <property type="match status" value="1"/>
</dbReference>
<comment type="caution">
    <text evidence="1">The sequence shown here is derived from an EMBL/GenBank/DDBJ whole genome shotgun (WGS) entry which is preliminary data.</text>
</comment>
<accession>A0A6A4PZS5</accession>
<evidence type="ECO:0000313" key="1">
    <source>
        <dbReference type="EMBL" id="KAE9606774.1"/>
    </source>
</evidence>
<protein>
    <submittedName>
        <fullName evidence="1">Putative RNA helicase</fullName>
    </submittedName>
</protein>
<keyword evidence="1" id="KW-0347">Helicase</keyword>
<dbReference type="AlphaFoldDB" id="A0A6A4PZS5"/>